<evidence type="ECO:0000256" key="4">
    <source>
        <dbReference type="ARBA" id="ARBA00022723"/>
    </source>
</evidence>
<dbReference type="CDD" id="cd20628">
    <property type="entry name" value="CYP4"/>
    <property type="match status" value="1"/>
</dbReference>
<dbReference type="InterPro" id="IPR017972">
    <property type="entry name" value="Cyt_P450_CS"/>
</dbReference>
<dbReference type="Pfam" id="PF00067">
    <property type="entry name" value="p450"/>
    <property type="match status" value="1"/>
</dbReference>
<accession>A0A0T6B0X5</accession>
<dbReference type="GO" id="GO:0004497">
    <property type="term" value="F:monooxygenase activity"/>
    <property type="evidence" value="ECO:0007669"/>
    <property type="project" value="UniProtKB-KW"/>
</dbReference>
<dbReference type="InterPro" id="IPR036396">
    <property type="entry name" value="Cyt_P450_sf"/>
</dbReference>
<evidence type="ECO:0000256" key="1">
    <source>
        <dbReference type="ARBA" id="ARBA00001971"/>
    </source>
</evidence>
<evidence type="ECO:0000256" key="9">
    <source>
        <dbReference type="RuleBase" id="RU000461"/>
    </source>
</evidence>
<keyword evidence="6 8" id="KW-0408">Iron</keyword>
<dbReference type="PROSITE" id="PS00086">
    <property type="entry name" value="CYTOCHROME_P450"/>
    <property type="match status" value="1"/>
</dbReference>
<evidence type="ECO:0000313" key="11">
    <source>
        <dbReference type="Proteomes" id="UP000051574"/>
    </source>
</evidence>
<dbReference type="SUPFAM" id="SSF48264">
    <property type="entry name" value="Cytochrome P450"/>
    <property type="match status" value="1"/>
</dbReference>
<dbReference type="EMBL" id="LJIG01016312">
    <property type="protein sequence ID" value="KRT80978.1"/>
    <property type="molecule type" value="Genomic_DNA"/>
</dbReference>
<comment type="cofactor">
    <cofactor evidence="1 8">
        <name>heme</name>
        <dbReference type="ChEBI" id="CHEBI:30413"/>
    </cofactor>
</comment>
<dbReference type="PANTHER" id="PTHR24291">
    <property type="entry name" value="CYTOCHROME P450 FAMILY 4"/>
    <property type="match status" value="1"/>
</dbReference>
<evidence type="ECO:0000256" key="7">
    <source>
        <dbReference type="ARBA" id="ARBA00023033"/>
    </source>
</evidence>
<evidence type="ECO:0000256" key="8">
    <source>
        <dbReference type="PIRSR" id="PIRSR602401-1"/>
    </source>
</evidence>
<evidence type="ECO:0000256" key="6">
    <source>
        <dbReference type="ARBA" id="ARBA00023004"/>
    </source>
</evidence>
<sequence length="507" mass="58555">MLIIPLLCLVIVWYLVLCWKWKKNVFDYMEKLPGPKWYPIFGTTYAFKGVSREEVLYKLLDIIQAHRPLFRSWNGTDAEINIMKPEHLQVIMRSSTHITKGKFYGTLLPWLGEGLFISEGAKWFAQRKLLTAAFHFKILEGFMDIFVGKTQVLIDELEIKSAEGNFFNIAPIIGCATLDMVLHSSMGVPVKAVTDDPQKYIRTSQDLTELAVWRFLRPYLKWDTLFYALPQGKKYRENLKYLHEFSAKVIACRKQQLEDANRNRQEGIQVAKDESFNKKKFLSFLDLILDVSGDPCLMSDADLHALVHTFLFAGSESTGITSSWTLFLLGNNPDIQEKAYEEVVRVLKDKPIPTTLAELNELKYLERVLKESLRLYPVLPFVIRQLTEDVELDGYKIPTGTQAILHIAQVHRDPQQFPDPNKFDPGRFLPENIKKRHPFSYIPFSAGPRNCIGQKFAIHEEKTFLAAIIKKFKITSKETPEEKRLFAHLVLRAQDGVNVKLEKRDDR</sequence>
<evidence type="ECO:0000313" key="10">
    <source>
        <dbReference type="EMBL" id="KRT80978.1"/>
    </source>
</evidence>
<dbReference type="GO" id="GO:0020037">
    <property type="term" value="F:heme binding"/>
    <property type="evidence" value="ECO:0007669"/>
    <property type="project" value="InterPro"/>
</dbReference>
<feature type="binding site" description="axial binding residue" evidence="8">
    <location>
        <position position="451"/>
    </location>
    <ligand>
        <name>heme</name>
        <dbReference type="ChEBI" id="CHEBI:30413"/>
    </ligand>
    <ligandPart>
        <name>Fe</name>
        <dbReference type="ChEBI" id="CHEBI:18248"/>
    </ligandPart>
</feature>
<proteinExistence type="inferred from homology"/>
<keyword evidence="5 9" id="KW-0560">Oxidoreductase</keyword>
<comment type="similarity">
    <text evidence="2 9">Belongs to the cytochrome P450 family.</text>
</comment>
<dbReference type="Gene3D" id="1.10.630.10">
    <property type="entry name" value="Cytochrome P450"/>
    <property type="match status" value="1"/>
</dbReference>
<keyword evidence="7 9" id="KW-0503">Monooxygenase</keyword>
<organism evidence="10 11">
    <name type="scientific">Oryctes borbonicus</name>
    <dbReference type="NCBI Taxonomy" id="1629725"/>
    <lineage>
        <taxon>Eukaryota</taxon>
        <taxon>Metazoa</taxon>
        <taxon>Ecdysozoa</taxon>
        <taxon>Arthropoda</taxon>
        <taxon>Hexapoda</taxon>
        <taxon>Insecta</taxon>
        <taxon>Pterygota</taxon>
        <taxon>Neoptera</taxon>
        <taxon>Endopterygota</taxon>
        <taxon>Coleoptera</taxon>
        <taxon>Polyphaga</taxon>
        <taxon>Scarabaeiformia</taxon>
        <taxon>Scarabaeidae</taxon>
        <taxon>Dynastinae</taxon>
        <taxon>Oryctes</taxon>
    </lineage>
</organism>
<evidence type="ECO:0000256" key="5">
    <source>
        <dbReference type="ARBA" id="ARBA00023002"/>
    </source>
</evidence>
<protein>
    <submittedName>
        <fullName evidence="10">Cytochrome P450</fullName>
    </submittedName>
</protein>
<dbReference type="PRINTS" id="PR00385">
    <property type="entry name" value="P450"/>
</dbReference>
<dbReference type="PANTHER" id="PTHR24291:SF209">
    <property type="entry name" value="CYTOCHROME P450-LIKE PROTEIN"/>
    <property type="match status" value="1"/>
</dbReference>
<dbReference type="Proteomes" id="UP000051574">
    <property type="component" value="Unassembled WGS sequence"/>
</dbReference>
<keyword evidence="3 8" id="KW-0349">Heme</keyword>
<dbReference type="AlphaFoldDB" id="A0A0T6B0X5"/>
<dbReference type="InterPro" id="IPR001128">
    <property type="entry name" value="Cyt_P450"/>
</dbReference>
<name>A0A0T6B0X5_9SCAR</name>
<evidence type="ECO:0000256" key="3">
    <source>
        <dbReference type="ARBA" id="ARBA00022617"/>
    </source>
</evidence>
<keyword evidence="4 8" id="KW-0479">Metal-binding</keyword>
<dbReference type="OrthoDB" id="1470350at2759"/>
<dbReference type="InterPro" id="IPR050196">
    <property type="entry name" value="Cytochrome_P450_Monoox"/>
</dbReference>
<keyword evidence="11" id="KW-1185">Reference proteome</keyword>
<dbReference type="GO" id="GO:0016705">
    <property type="term" value="F:oxidoreductase activity, acting on paired donors, with incorporation or reduction of molecular oxygen"/>
    <property type="evidence" value="ECO:0007669"/>
    <property type="project" value="InterPro"/>
</dbReference>
<dbReference type="GO" id="GO:0005506">
    <property type="term" value="F:iron ion binding"/>
    <property type="evidence" value="ECO:0007669"/>
    <property type="project" value="InterPro"/>
</dbReference>
<dbReference type="PRINTS" id="PR00463">
    <property type="entry name" value="EP450I"/>
</dbReference>
<comment type="caution">
    <text evidence="10">The sequence shown here is derived from an EMBL/GenBank/DDBJ whole genome shotgun (WGS) entry which is preliminary data.</text>
</comment>
<reference evidence="10 11" key="1">
    <citation type="submission" date="2015-09" db="EMBL/GenBank/DDBJ databases">
        <title>Draft genome of the scarab beetle Oryctes borbonicus.</title>
        <authorList>
            <person name="Meyer J.M."/>
            <person name="Markov G.V."/>
            <person name="Baskaran P."/>
            <person name="Herrmann M."/>
            <person name="Sommer R.J."/>
            <person name="Roedelsperger C."/>
        </authorList>
    </citation>
    <scope>NUCLEOTIDE SEQUENCE [LARGE SCALE GENOMIC DNA]</scope>
    <source>
        <strain evidence="10">OB123</strain>
        <tissue evidence="10">Whole animal</tissue>
    </source>
</reference>
<gene>
    <name evidence="10" type="ORF">AMK59_5207</name>
</gene>
<dbReference type="InterPro" id="IPR002401">
    <property type="entry name" value="Cyt_P450_E_grp-I"/>
</dbReference>
<evidence type="ECO:0000256" key="2">
    <source>
        <dbReference type="ARBA" id="ARBA00010617"/>
    </source>
</evidence>